<keyword evidence="6" id="KW-1185">Reference proteome</keyword>
<proteinExistence type="predicted"/>
<dbReference type="InterPro" id="IPR011992">
    <property type="entry name" value="EF-hand-dom_pair"/>
</dbReference>
<accession>V8P5P4</accession>
<dbReference type="PROSITE" id="PS50222">
    <property type="entry name" value="EF_HAND_2"/>
    <property type="match status" value="1"/>
</dbReference>
<dbReference type="SMART" id="SM00054">
    <property type="entry name" value="EFh"/>
    <property type="match status" value="1"/>
</dbReference>
<evidence type="ECO:0000256" key="2">
    <source>
        <dbReference type="ARBA" id="ARBA00022737"/>
    </source>
</evidence>
<evidence type="ECO:0000313" key="6">
    <source>
        <dbReference type="Proteomes" id="UP000018936"/>
    </source>
</evidence>
<dbReference type="GO" id="GO:0005246">
    <property type="term" value="F:calcium channel regulator activity"/>
    <property type="evidence" value="ECO:0007669"/>
    <property type="project" value="TreeGrafter"/>
</dbReference>
<dbReference type="GO" id="GO:0005737">
    <property type="term" value="C:cytoplasm"/>
    <property type="evidence" value="ECO:0007669"/>
    <property type="project" value="TreeGrafter"/>
</dbReference>
<protein>
    <recommendedName>
        <fullName evidence="4">EF-hand domain-containing protein</fullName>
    </recommendedName>
</protein>
<sequence length="248" mass="27820">MGRKAEEPHTTLHGLCETYKAGDHQVFLMLICPCEFHTQSLVSTDLNSKEFFIAMKFAIFSTVEASAGIGWDEEMQVNYKDLLLKVIWNGKTLESPLPVAVQCLCLWFENACSTVDIPSLTNAMPMANRFLDLNSAVQQQSSHDVAICNNDEMHKLLDAFKEFDTDQDGFLSYKDLGDCMRTMGYMPTEMELLEKNSGTACQLGHAQAGVRDSEGGLQQNTPKLDQINSLEGKWQGRKVCPSHKQRQQ</sequence>
<keyword evidence="1" id="KW-0479">Metal-binding</keyword>
<dbReference type="AlphaFoldDB" id="V8P5P4"/>
<evidence type="ECO:0000256" key="3">
    <source>
        <dbReference type="ARBA" id="ARBA00022837"/>
    </source>
</evidence>
<evidence type="ECO:0000259" key="4">
    <source>
        <dbReference type="PROSITE" id="PS50222"/>
    </source>
</evidence>
<dbReference type="EMBL" id="AZIM01000669">
    <property type="protein sequence ID" value="ETE69879.1"/>
    <property type="molecule type" value="Genomic_DNA"/>
</dbReference>
<dbReference type="PANTHER" id="PTHR45917">
    <property type="entry name" value="CALCIUM-BINDING PROTEIN 1-RELATED"/>
    <property type="match status" value="1"/>
</dbReference>
<keyword evidence="2" id="KW-0677">Repeat</keyword>
<dbReference type="Gene3D" id="1.10.238.10">
    <property type="entry name" value="EF-hand"/>
    <property type="match status" value="1"/>
</dbReference>
<dbReference type="Proteomes" id="UP000018936">
    <property type="component" value="Unassembled WGS sequence"/>
</dbReference>
<dbReference type="PANTHER" id="PTHR45917:SF12">
    <property type="entry name" value="CALMODULIN-ALPHA-LIKE"/>
    <property type="match status" value="1"/>
</dbReference>
<evidence type="ECO:0000313" key="5">
    <source>
        <dbReference type="EMBL" id="ETE69879.1"/>
    </source>
</evidence>
<dbReference type="CDD" id="cd00051">
    <property type="entry name" value="EFh"/>
    <property type="match status" value="1"/>
</dbReference>
<name>V8P5P4_OPHHA</name>
<dbReference type="PROSITE" id="PS00018">
    <property type="entry name" value="EF_HAND_1"/>
    <property type="match status" value="1"/>
</dbReference>
<gene>
    <name evidence="5" type="ORF">L345_04314</name>
</gene>
<dbReference type="InterPro" id="IPR018247">
    <property type="entry name" value="EF_Hand_1_Ca_BS"/>
</dbReference>
<dbReference type="GO" id="GO:0005509">
    <property type="term" value="F:calcium ion binding"/>
    <property type="evidence" value="ECO:0007669"/>
    <property type="project" value="InterPro"/>
</dbReference>
<dbReference type="InterPro" id="IPR002048">
    <property type="entry name" value="EF_hand_dom"/>
</dbReference>
<dbReference type="SUPFAM" id="SSF47473">
    <property type="entry name" value="EF-hand"/>
    <property type="match status" value="1"/>
</dbReference>
<keyword evidence="3" id="KW-0106">Calcium</keyword>
<dbReference type="OrthoDB" id="26525at2759"/>
<reference evidence="5 6" key="1">
    <citation type="journal article" date="2013" name="Proc. Natl. Acad. Sci. U.S.A.">
        <title>The king cobra genome reveals dynamic gene evolution and adaptation in the snake venom system.</title>
        <authorList>
            <person name="Vonk F.J."/>
            <person name="Casewell N.R."/>
            <person name="Henkel C.V."/>
            <person name="Heimberg A.M."/>
            <person name="Jansen H.J."/>
            <person name="McCleary R.J."/>
            <person name="Kerkkamp H.M."/>
            <person name="Vos R.A."/>
            <person name="Guerreiro I."/>
            <person name="Calvete J.J."/>
            <person name="Wuster W."/>
            <person name="Woods A.E."/>
            <person name="Logan J.M."/>
            <person name="Harrison R.A."/>
            <person name="Castoe T.A."/>
            <person name="de Koning A.P."/>
            <person name="Pollock D.D."/>
            <person name="Yandell M."/>
            <person name="Calderon D."/>
            <person name="Renjifo C."/>
            <person name="Currier R.B."/>
            <person name="Salgado D."/>
            <person name="Pla D."/>
            <person name="Sanz L."/>
            <person name="Hyder A.S."/>
            <person name="Ribeiro J.M."/>
            <person name="Arntzen J.W."/>
            <person name="van den Thillart G.E."/>
            <person name="Boetzer M."/>
            <person name="Pirovano W."/>
            <person name="Dirks R.P."/>
            <person name="Spaink H.P."/>
            <person name="Duboule D."/>
            <person name="McGlinn E."/>
            <person name="Kini R.M."/>
            <person name="Richardson M.K."/>
        </authorList>
    </citation>
    <scope>NUCLEOTIDE SEQUENCE</scope>
    <source>
        <tissue evidence="5">Blood</tissue>
    </source>
</reference>
<comment type="caution">
    <text evidence="5">The sequence shown here is derived from an EMBL/GenBank/DDBJ whole genome shotgun (WGS) entry which is preliminary data.</text>
</comment>
<feature type="non-terminal residue" evidence="5">
    <location>
        <position position="1"/>
    </location>
</feature>
<dbReference type="InterPro" id="IPR043582">
    <property type="entry name" value="CaBP1/2/4/5"/>
</dbReference>
<feature type="domain" description="EF-hand" evidence="4">
    <location>
        <begin position="151"/>
        <end position="186"/>
    </location>
</feature>
<dbReference type="Pfam" id="PF13405">
    <property type="entry name" value="EF-hand_6"/>
    <property type="match status" value="1"/>
</dbReference>
<organism evidence="5 6">
    <name type="scientific">Ophiophagus hannah</name>
    <name type="common">King cobra</name>
    <name type="synonym">Naja hannah</name>
    <dbReference type="NCBI Taxonomy" id="8665"/>
    <lineage>
        <taxon>Eukaryota</taxon>
        <taxon>Metazoa</taxon>
        <taxon>Chordata</taxon>
        <taxon>Craniata</taxon>
        <taxon>Vertebrata</taxon>
        <taxon>Euteleostomi</taxon>
        <taxon>Lepidosauria</taxon>
        <taxon>Squamata</taxon>
        <taxon>Bifurcata</taxon>
        <taxon>Unidentata</taxon>
        <taxon>Episquamata</taxon>
        <taxon>Toxicofera</taxon>
        <taxon>Serpentes</taxon>
        <taxon>Colubroidea</taxon>
        <taxon>Elapidae</taxon>
        <taxon>Elapinae</taxon>
        <taxon>Ophiophagus</taxon>
    </lineage>
</organism>
<evidence type="ECO:0000256" key="1">
    <source>
        <dbReference type="ARBA" id="ARBA00022723"/>
    </source>
</evidence>